<dbReference type="PANTHER" id="PTHR45947:SF13">
    <property type="entry name" value="TRANSFERASE"/>
    <property type="match status" value="1"/>
</dbReference>
<keyword evidence="3" id="KW-0808">Transferase</keyword>
<accession>A0ABV3RPQ7</accession>
<dbReference type="Pfam" id="PF13439">
    <property type="entry name" value="Glyco_transf_4"/>
    <property type="match status" value="1"/>
</dbReference>
<evidence type="ECO:0000313" key="4">
    <source>
        <dbReference type="Proteomes" id="UP001556098"/>
    </source>
</evidence>
<feature type="domain" description="Glycosyl transferase family 1" evidence="1">
    <location>
        <begin position="192"/>
        <end position="341"/>
    </location>
</feature>
<dbReference type="PANTHER" id="PTHR45947">
    <property type="entry name" value="SULFOQUINOVOSYL TRANSFERASE SQD2"/>
    <property type="match status" value="1"/>
</dbReference>
<protein>
    <submittedName>
        <fullName evidence="3">Glycosyltransferase family 4 protein</fullName>
        <ecNumber evidence="3">2.4.-.-</ecNumber>
    </submittedName>
</protein>
<dbReference type="SUPFAM" id="SSF53756">
    <property type="entry name" value="UDP-Glycosyltransferase/glycogen phosphorylase"/>
    <property type="match status" value="1"/>
</dbReference>
<dbReference type="RefSeq" id="WP_367878039.1">
    <property type="nucleotide sequence ID" value="NZ_JBFNXX010000008.1"/>
</dbReference>
<dbReference type="EMBL" id="JBFNXX010000008">
    <property type="protein sequence ID" value="MEW9920334.1"/>
    <property type="molecule type" value="Genomic_DNA"/>
</dbReference>
<dbReference type="Proteomes" id="UP001556098">
    <property type="component" value="Unassembled WGS sequence"/>
</dbReference>
<name>A0ABV3RPQ7_9RHOB</name>
<proteinExistence type="predicted"/>
<dbReference type="GO" id="GO:0016757">
    <property type="term" value="F:glycosyltransferase activity"/>
    <property type="evidence" value="ECO:0007669"/>
    <property type="project" value="UniProtKB-KW"/>
</dbReference>
<evidence type="ECO:0000313" key="3">
    <source>
        <dbReference type="EMBL" id="MEW9920334.1"/>
    </source>
</evidence>
<gene>
    <name evidence="3" type="ORF">AB2B41_12015</name>
</gene>
<evidence type="ECO:0000259" key="1">
    <source>
        <dbReference type="Pfam" id="PF00534"/>
    </source>
</evidence>
<dbReference type="InterPro" id="IPR001296">
    <property type="entry name" value="Glyco_trans_1"/>
</dbReference>
<keyword evidence="3" id="KW-0328">Glycosyltransferase</keyword>
<feature type="domain" description="Glycosyltransferase subfamily 4-like N-terminal" evidence="2">
    <location>
        <begin position="13"/>
        <end position="175"/>
    </location>
</feature>
<sequence>MKVLHFIESLGRGGAEQLLVTLLPELQRQNVSAVVVVRAGNMDLVSELQSRGIFVHCLKQRHRWNLVGSARELSGIVRNESADIIHGHLYFPAVTIALMKILRFCRAPSCVTFHNLAYAGANRAGIKLTGRRLLARVLYRAGIDSFFGVSDAVARHYEKKLGLATVKVIPNPVDFSVIKESGAADMATTADLVLAGRIVPEKGHSDLLEALWKLASEGSHPSLVIAGEGPLRGAIEALAEDLGLRQQITFTGALAHMDLLRALGSAKVAIIPSRFEGFGLVALEAMALGRSTIVSDAGGLPEVVGDTAVVVPVGDTSSMAGAISALLADPERQAEMGKRAAMRAMNFDLPYVAEKQIMAYRELLGDHLRQGD</sequence>
<reference evidence="3 4" key="1">
    <citation type="submission" date="2024-07" db="EMBL/GenBank/DDBJ databases">
        <title>Marimonas sp.nov., isolated from tidal-flat sediment.</title>
        <authorList>
            <person name="Jayan J.N."/>
            <person name="Lee S.S."/>
        </authorList>
    </citation>
    <scope>NUCLEOTIDE SEQUENCE [LARGE SCALE GENOMIC DNA]</scope>
    <source>
        <strain evidence="3 4">MJW-29</strain>
    </source>
</reference>
<dbReference type="Pfam" id="PF00534">
    <property type="entry name" value="Glycos_transf_1"/>
    <property type="match status" value="1"/>
</dbReference>
<dbReference type="Gene3D" id="3.40.50.2000">
    <property type="entry name" value="Glycogen Phosphorylase B"/>
    <property type="match status" value="2"/>
</dbReference>
<keyword evidence="4" id="KW-1185">Reference proteome</keyword>
<dbReference type="InterPro" id="IPR050194">
    <property type="entry name" value="Glycosyltransferase_grp1"/>
</dbReference>
<evidence type="ECO:0000259" key="2">
    <source>
        <dbReference type="Pfam" id="PF13439"/>
    </source>
</evidence>
<comment type="caution">
    <text evidence="3">The sequence shown here is derived from an EMBL/GenBank/DDBJ whole genome shotgun (WGS) entry which is preliminary data.</text>
</comment>
<organism evidence="3 4">
    <name type="scientific">Sulfitobacter sediminis</name>
    <dbReference type="NCBI Taxonomy" id="3234186"/>
    <lineage>
        <taxon>Bacteria</taxon>
        <taxon>Pseudomonadati</taxon>
        <taxon>Pseudomonadota</taxon>
        <taxon>Alphaproteobacteria</taxon>
        <taxon>Rhodobacterales</taxon>
        <taxon>Roseobacteraceae</taxon>
        <taxon>Sulfitobacter</taxon>
    </lineage>
</organism>
<dbReference type="EC" id="2.4.-.-" evidence="3"/>
<dbReference type="InterPro" id="IPR028098">
    <property type="entry name" value="Glyco_trans_4-like_N"/>
</dbReference>
<dbReference type="CDD" id="cd03801">
    <property type="entry name" value="GT4_PimA-like"/>
    <property type="match status" value="1"/>
</dbReference>